<name>A0A6G1HES9_9PEZI</name>
<evidence type="ECO:0000256" key="4">
    <source>
        <dbReference type="ARBA" id="ARBA00022989"/>
    </source>
</evidence>
<protein>
    <recommendedName>
        <fullName evidence="10">Integral membrane protein, Mpv17/PMP22 family</fullName>
    </recommendedName>
</protein>
<evidence type="ECO:0000256" key="7">
    <source>
        <dbReference type="SAM" id="MobiDB-lite"/>
    </source>
</evidence>
<keyword evidence="4 6" id="KW-1133">Transmembrane helix</keyword>
<dbReference type="EMBL" id="ML977139">
    <property type="protein sequence ID" value="KAF1991577.1"/>
    <property type="molecule type" value="Genomic_DNA"/>
</dbReference>
<comment type="subcellular location">
    <subcellularLocation>
        <location evidence="1">Membrane</location>
        <topology evidence="1">Multi-pass membrane protein</topology>
    </subcellularLocation>
</comment>
<keyword evidence="9" id="KW-1185">Reference proteome</keyword>
<evidence type="ECO:0000256" key="3">
    <source>
        <dbReference type="ARBA" id="ARBA00022692"/>
    </source>
</evidence>
<feature type="compositionally biased region" description="Polar residues" evidence="7">
    <location>
        <begin position="70"/>
        <end position="84"/>
    </location>
</feature>
<dbReference type="Pfam" id="PF04117">
    <property type="entry name" value="Mpv17_PMP22"/>
    <property type="match status" value="1"/>
</dbReference>
<proteinExistence type="inferred from homology"/>
<evidence type="ECO:0000256" key="2">
    <source>
        <dbReference type="ARBA" id="ARBA00006824"/>
    </source>
</evidence>
<accession>A0A6G1HES9</accession>
<evidence type="ECO:0008006" key="10">
    <source>
        <dbReference type="Google" id="ProtNLM"/>
    </source>
</evidence>
<dbReference type="GO" id="GO:0005778">
    <property type="term" value="C:peroxisomal membrane"/>
    <property type="evidence" value="ECO:0007669"/>
    <property type="project" value="TreeGrafter"/>
</dbReference>
<dbReference type="PANTHER" id="PTHR11266:SF80">
    <property type="entry name" value="PEROXISOMAL MEMBRANE PROTEIN 2"/>
    <property type="match status" value="1"/>
</dbReference>
<dbReference type="PANTHER" id="PTHR11266">
    <property type="entry name" value="PEROXISOMAL MEMBRANE PROTEIN 2, PXMP2 MPV17"/>
    <property type="match status" value="1"/>
</dbReference>
<dbReference type="InterPro" id="IPR007248">
    <property type="entry name" value="Mpv17_PMP22"/>
</dbReference>
<organism evidence="8 9">
    <name type="scientific">Aulographum hederae CBS 113979</name>
    <dbReference type="NCBI Taxonomy" id="1176131"/>
    <lineage>
        <taxon>Eukaryota</taxon>
        <taxon>Fungi</taxon>
        <taxon>Dikarya</taxon>
        <taxon>Ascomycota</taxon>
        <taxon>Pezizomycotina</taxon>
        <taxon>Dothideomycetes</taxon>
        <taxon>Pleosporomycetidae</taxon>
        <taxon>Aulographales</taxon>
        <taxon>Aulographaceae</taxon>
    </lineage>
</organism>
<gene>
    <name evidence="8" type="ORF">K402DRAFT_388976</name>
</gene>
<sequence length="213" mass="23041">MDSAIVKATLQAVVLSATSNILAQVISAYRTNTTPQFDLKPILQFVVYTILNTPPNFLWQQWLEEAYPSSKPSPDAHSQSSAPQTAVEKDSGQGLTTEDVKIKAMQAKEKAKEKSQGINWHSAAMKFMLDQTVGALANTVMFIAGIGMLKGHNGSQIFGAIQNDFVPIWLAGCKLWPAVSVLSFTVIPADQRILFGNIVGVAWGIYLSLMAAG</sequence>
<comment type="caution">
    <text evidence="6">Lacks conserved residue(s) required for the propagation of feature annotation.</text>
</comment>
<evidence type="ECO:0000256" key="5">
    <source>
        <dbReference type="ARBA" id="ARBA00023136"/>
    </source>
</evidence>
<keyword evidence="3 6" id="KW-0812">Transmembrane</keyword>
<feature type="transmembrane region" description="Helical" evidence="6">
    <location>
        <begin position="193"/>
        <end position="212"/>
    </location>
</feature>
<evidence type="ECO:0000313" key="9">
    <source>
        <dbReference type="Proteomes" id="UP000800041"/>
    </source>
</evidence>
<keyword evidence="5 6" id="KW-0472">Membrane</keyword>
<evidence type="ECO:0000256" key="6">
    <source>
        <dbReference type="RuleBase" id="RU363053"/>
    </source>
</evidence>
<comment type="similarity">
    <text evidence="2 6">Belongs to the peroxisomal membrane protein PXMP2/4 family.</text>
</comment>
<evidence type="ECO:0000313" key="8">
    <source>
        <dbReference type="EMBL" id="KAF1991577.1"/>
    </source>
</evidence>
<dbReference type="AlphaFoldDB" id="A0A6G1HES9"/>
<evidence type="ECO:0000256" key="1">
    <source>
        <dbReference type="ARBA" id="ARBA00004141"/>
    </source>
</evidence>
<dbReference type="Proteomes" id="UP000800041">
    <property type="component" value="Unassembled WGS sequence"/>
</dbReference>
<dbReference type="OrthoDB" id="10267969at2759"/>
<feature type="region of interest" description="Disordered" evidence="7">
    <location>
        <begin position="69"/>
        <end position="95"/>
    </location>
</feature>
<reference evidence="8" key="1">
    <citation type="journal article" date="2020" name="Stud. Mycol.">
        <title>101 Dothideomycetes genomes: a test case for predicting lifestyles and emergence of pathogens.</title>
        <authorList>
            <person name="Haridas S."/>
            <person name="Albert R."/>
            <person name="Binder M."/>
            <person name="Bloem J."/>
            <person name="Labutti K."/>
            <person name="Salamov A."/>
            <person name="Andreopoulos B."/>
            <person name="Baker S."/>
            <person name="Barry K."/>
            <person name="Bills G."/>
            <person name="Bluhm B."/>
            <person name="Cannon C."/>
            <person name="Castanera R."/>
            <person name="Culley D."/>
            <person name="Daum C."/>
            <person name="Ezra D."/>
            <person name="Gonzalez J."/>
            <person name="Henrissat B."/>
            <person name="Kuo A."/>
            <person name="Liang C."/>
            <person name="Lipzen A."/>
            <person name="Lutzoni F."/>
            <person name="Magnuson J."/>
            <person name="Mondo S."/>
            <person name="Nolan M."/>
            <person name="Ohm R."/>
            <person name="Pangilinan J."/>
            <person name="Park H.-J."/>
            <person name="Ramirez L."/>
            <person name="Alfaro M."/>
            <person name="Sun H."/>
            <person name="Tritt A."/>
            <person name="Yoshinaga Y."/>
            <person name="Zwiers L.-H."/>
            <person name="Turgeon B."/>
            <person name="Goodwin S."/>
            <person name="Spatafora J."/>
            <person name="Crous P."/>
            <person name="Grigoriev I."/>
        </authorList>
    </citation>
    <scope>NUCLEOTIDE SEQUENCE</scope>
    <source>
        <strain evidence="8">CBS 113979</strain>
    </source>
</reference>